<dbReference type="GO" id="GO:0005737">
    <property type="term" value="C:cytoplasm"/>
    <property type="evidence" value="ECO:0007669"/>
    <property type="project" value="UniProtKB-SubCell"/>
</dbReference>
<dbReference type="EMBL" id="LT671827">
    <property type="protein sequence ID" value="SHO79609.1"/>
    <property type="molecule type" value="Genomic_DNA"/>
</dbReference>
<evidence type="ECO:0000313" key="7">
    <source>
        <dbReference type="EMBL" id="SHO79609.1"/>
    </source>
</evidence>
<keyword evidence="2" id="KW-0813">Transport</keyword>
<dbReference type="GO" id="GO:0034058">
    <property type="term" value="P:endosomal vesicle fusion"/>
    <property type="evidence" value="ECO:0007669"/>
    <property type="project" value="TreeGrafter"/>
</dbReference>
<dbReference type="InterPro" id="IPR032914">
    <property type="entry name" value="Vam6/VPS39/TRAP1"/>
</dbReference>
<evidence type="ECO:0000256" key="2">
    <source>
        <dbReference type="ARBA" id="ARBA00022448"/>
    </source>
</evidence>
<dbReference type="OrthoDB" id="10258882at2759"/>
<evidence type="ECO:0000259" key="6">
    <source>
        <dbReference type="PROSITE" id="PS50219"/>
    </source>
</evidence>
<sequence>MSASTSLFTLKPVVPCVLPSTGEHAGSPADLGRAMRCVSVRHTHTLVGTSDGALHYFVSENASWVWRASASVSSAGRPVEKVLLFEELRLVAVLCDHTLTFLTFPDLTPVRSAAQPPIRGVLQVITDEAEVDSGAWTFVSLCVIRRQSLLLGVLDHSSWRVIKDIPLPRDAFIAHRYNESVCLATASEYALVDLESGALQPIGLPISQSTQVSSAKTRPSIVPIPAYGDELPCFLITSHSENGTLGAFVRADGEPTARLLEWPSHPRAVVVDFPYVCALLRNDTIHIHYLPTLSLVETLAIDPACEPRFLVPTAANEHLCDDRPGLPTAPLSPGTAPSTLPSDACARTEPPRVLFGGKRTLQSLARFTPGSAFIRCARAGEWRAAHAHLARATSLDDETRAACILLGLHYLHEGLFVQAAPWLVRGQLDPRLVLCLYPDLAPSAPHTATLPQAAAGLWAALPPSIEALLHEHLAWNYAPDVSLDDPVVRDLHAALMRRAEQMLLQILKASDTRRGDVATALCQLMLQRDATESLAALEPYLDTCDMERTVPMLRRTHRYHALCMLYFRRARPAEAIDLAQQLLGGTVRDEVDGPVPLPALASYAPSLPPAARIDLGLVLARHDRACALHVLRDVDFLAVEAAPALRAIQEVDADLAAALLEHVVLSAPLAMQSLHEALLTQYLTADDVPTRAKRQHLLACSPALDERLVDSLEGRPVDQAILLSKAGHYERALERLVHAHEFTAAERVCAAGRVLAPWDDAPPGWERLLALVPAASLPASESVRMRRALLDLYMDPGASGDAFCAPCAALLHAHAGEFALESVLAAVPAHWPVQALTPFLVRALRSVQHARRGANVAKAAAFKRSLDAAELRWRAVRTLGGLVEEPS</sequence>
<dbReference type="GO" id="GO:0016020">
    <property type="term" value="C:membrane"/>
    <property type="evidence" value="ECO:0007669"/>
    <property type="project" value="TreeGrafter"/>
</dbReference>
<organism evidence="7 8">
    <name type="scientific">Malassezia sympodialis (strain ATCC 42132)</name>
    <name type="common">Atopic eczema-associated yeast</name>
    <dbReference type="NCBI Taxonomy" id="1230383"/>
    <lineage>
        <taxon>Eukaryota</taxon>
        <taxon>Fungi</taxon>
        <taxon>Dikarya</taxon>
        <taxon>Basidiomycota</taxon>
        <taxon>Ustilaginomycotina</taxon>
        <taxon>Malasseziomycetes</taxon>
        <taxon>Malasseziales</taxon>
        <taxon>Malasseziaceae</taxon>
        <taxon>Malassezia</taxon>
    </lineage>
</organism>
<dbReference type="PROSITE" id="PS50219">
    <property type="entry name" value="CNH"/>
    <property type="match status" value="1"/>
</dbReference>
<protein>
    <submittedName>
        <fullName evidence="7">Similar to S.cerevisiae protein VPS3 (Component of CORVET membrane tethering complex)</fullName>
    </submittedName>
</protein>
<dbReference type="InterPro" id="IPR001180">
    <property type="entry name" value="CNH_dom"/>
</dbReference>
<feature type="domain" description="CNH" evidence="6">
    <location>
        <begin position="32"/>
        <end position="317"/>
    </location>
</feature>
<comment type="subcellular location">
    <subcellularLocation>
        <location evidence="1">Cytoplasm</location>
    </subcellularLocation>
</comment>
<dbReference type="VEuPathDB" id="FungiDB:MSYG_3959"/>
<evidence type="ECO:0000256" key="3">
    <source>
        <dbReference type="ARBA" id="ARBA00022490"/>
    </source>
</evidence>
<feature type="region of interest" description="Disordered" evidence="5">
    <location>
        <begin position="323"/>
        <end position="344"/>
    </location>
</feature>
<dbReference type="PANTHER" id="PTHR12894">
    <property type="entry name" value="CNH DOMAIN CONTAINING"/>
    <property type="match status" value="1"/>
</dbReference>
<evidence type="ECO:0000313" key="8">
    <source>
        <dbReference type="Proteomes" id="UP000186303"/>
    </source>
</evidence>
<dbReference type="Proteomes" id="UP000186303">
    <property type="component" value="Chromosome 7"/>
</dbReference>
<dbReference type="GO" id="GO:0006914">
    <property type="term" value="P:autophagy"/>
    <property type="evidence" value="ECO:0007669"/>
    <property type="project" value="TreeGrafter"/>
</dbReference>
<dbReference type="AlphaFoldDB" id="A0A1M8AAZ7"/>
<dbReference type="STRING" id="1230383.A0A1M8AAZ7"/>
<dbReference type="GO" id="GO:0015031">
    <property type="term" value="P:protein transport"/>
    <property type="evidence" value="ECO:0007669"/>
    <property type="project" value="UniProtKB-KW"/>
</dbReference>
<name>A0A1M8AAZ7_MALS4</name>
<dbReference type="PANTHER" id="PTHR12894:SF27">
    <property type="entry name" value="TRANSFORMING GROWTH FACTOR-BETA RECEPTOR-ASSOCIATED PROTEIN 1"/>
    <property type="match status" value="1"/>
</dbReference>
<evidence type="ECO:0000256" key="4">
    <source>
        <dbReference type="ARBA" id="ARBA00022927"/>
    </source>
</evidence>
<keyword evidence="3" id="KW-0963">Cytoplasm</keyword>
<gene>
    <name evidence="7" type="ORF">MSYG_3959</name>
</gene>
<evidence type="ECO:0000256" key="5">
    <source>
        <dbReference type="SAM" id="MobiDB-lite"/>
    </source>
</evidence>
<reference evidence="8" key="1">
    <citation type="journal article" date="2017" name="Nucleic Acids Res.">
        <title>Proteogenomics produces comprehensive and highly accurate protein-coding gene annotation in a complete genome assembly of Malassezia sympodialis.</title>
        <authorList>
            <person name="Zhu Y."/>
            <person name="Engstroem P.G."/>
            <person name="Tellgren-Roth C."/>
            <person name="Baudo C.D."/>
            <person name="Kennell J.C."/>
            <person name="Sun S."/>
            <person name="Billmyre R.B."/>
            <person name="Schroeder M.S."/>
            <person name="Andersson A."/>
            <person name="Holm T."/>
            <person name="Sigurgeirsson B."/>
            <person name="Wu G."/>
            <person name="Sankaranarayanan S.R."/>
            <person name="Siddharthan R."/>
            <person name="Sanyal K."/>
            <person name="Lundeberg J."/>
            <person name="Nystedt B."/>
            <person name="Boekhout T."/>
            <person name="Dawson T.L. Jr."/>
            <person name="Heitman J."/>
            <person name="Scheynius A."/>
            <person name="Lehtioe J."/>
        </authorList>
    </citation>
    <scope>NUCLEOTIDE SEQUENCE [LARGE SCALE GENOMIC DNA]</scope>
    <source>
        <strain evidence="8">ATCC 42132</strain>
    </source>
</reference>
<dbReference type="Pfam" id="PF00780">
    <property type="entry name" value="CNH"/>
    <property type="match status" value="1"/>
</dbReference>
<dbReference type="OMA" id="NAYIMLM"/>
<accession>A0A1M8AAZ7</accession>
<evidence type="ECO:0000256" key="1">
    <source>
        <dbReference type="ARBA" id="ARBA00004496"/>
    </source>
</evidence>
<keyword evidence="4" id="KW-0653">Protein transport</keyword>
<proteinExistence type="predicted"/>
<keyword evidence="8" id="KW-1185">Reference proteome</keyword>